<dbReference type="Gene3D" id="3.90.20.10">
    <property type="match status" value="1"/>
</dbReference>
<proteinExistence type="predicted"/>
<reference evidence="1 2" key="1">
    <citation type="submission" date="2015-09" db="EMBL/GenBank/DDBJ databases">
        <title>Draft genome of a European isolate of the apple canker pathogen Neonectria ditissima.</title>
        <authorList>
            <person name="Gomez-Cortecero A."/>
            <person name="Harrison R.J."/>
            <person name="Armitage A.D."/>
        </authorList>
    </citation>
    <scope>NUCLEOTIDE SEQUENCE [LARGE SCALE GENOMIC DNA]</scope>
    <source>
        <strain evidence="1 2">R09/05</strain>
    </source>
</reference>
<evidence type="ECO:0008006" key="3">
    <source>
        <dbReference type="Google" id="ProtNLM"/>
    </source>
</evidence>
<evidence type="ECO:0000313" key="2">
    <source>
        <dbReference type="Proteomes" id="UP000050424"/>
    </source>
</evidence>
<name>A0A0P7B257_9HYPO</name>
<dbReference type="OrthoDB" id="5416902at2759"/>
<dbReference type="EMBL" id="LKCW01000250">
    <property type="protein sequence ID" value="KPM35464.1"/>
    <property type="molecule type" value="Genomic_DNA"/>
</dbReference>
<gene>
    <name evidence="1" type="ORF">AK830_g11096</name>
</gene>
<dbReference type="Proteomes" id="UP000050424">
    <property type="component" value="Unassembled WGS sequence"/>
</dbReference>
<evidence type="ECO:0000313" key="1">
    <source>
        <dbReference type="EMBL" id="KPM35464.1"/>
    </source>
</evidence>
<comment type="caution">
    <text evidence="1">The sequence shown here is derived from an EMBL/GenBank/DDBJ whole genome shotgun (WGS) entry which is preliminary data.</text>
</comment>
<sequence length="131" mass="15541">MPLDHHVRYLLVDDYIDDQNQRDQILINELRFVHGSIDQAKQELHGSIDQVKQDLKEFKDDVKTQFARIDERFDTFSQDINQRFDGLDLQYRRMAAYFRNNNLRNPILPINPIVSYLPGRGIIHPESSLYP</sequence>
<dbReference type="AlphaFoldDB" id="A0A0P7B257"/>
<organism evidence="1 2">
    <name type="scientific">Neonectria ditissima</name>
    <dbReference type="NCBI Taxonomy" id="78410"/>
    <lineage>
        <taxon>Eukaryota</taxon>
        <taxon>Fungi</taxon>
        <taxon>Dikarya</taxon>
        <taxon>Ascomycota</taxon>
        <taxon>Pezizomycotina</taxon>
        <taxon>Sordariomycetes</taxon>
        <taxon>Hypocreomycetidae</taxon>
        <taxon>Hypocreales</taxon>
        <taxon>Nectriaceae</taxon>
        <taxon>Neonectria</taxon>
    </lineage>
</organism>
<keyword evidence="2" id="KW-1185">Reference proteome</keyword>
<accession>A0A0P7B257</accession>
<protein>
    <recommendedName>
        <fullName evidence="3">Biogenesis of lysosome-related organelles complex 1 subunit CNL1</fullName>
    </recommendedName>
</protein>